<dbReference type="PROSITE" id="PS51186">
    <property type="entry name" value="GNAT"/>
    <property type="match status" value="1"/>
</dbReference>
<comment type="caution">
    <text evidence="4">The sequence shown here is derived from an EMBL/GenBank/DDBJ whole genome shotgun (WGS) entry which is preliminary data.</text>
</comment>
<dbReference type="InterPro" id="IPR016181">
    <property type="entry name" value="Acyl_CoA_acyltransferase"/>
</dbReference>
<dbReference type="AlphaFoldDB" id="A0A8E1RW10"/>
<feature type="domain" description="N-acetyltransferase" evidence="3">
    <location>
        <begin position="1"/>
        <end position="145"/>
    </location>
</feature>
<reference evidence="4 5" key="1">
    <citation type="journal article" date="2016" name="Front. Microbiol.">
        <title>Genomic Resource of Rice Seed Associated Bacteria.</title>
        <authorList>
            <person name="Midha S."/>
            <person name="Bansal K."/>
            <person name="Sharma S."/>
            <person name="Kumar N."/>
            <person name="Patil P.P."/>
            <person name="Chaudhry V."/>
            <person name="Patil P.B."/>
        </authorList>
    </citation>
    <scope>NUCLEOTIDE SEQUENCE [LARGE SCALE GENOMIC DNA]</scope>
    <source>
        <strain evidence="4 5">SA3</strain>
    </source>
</reference>
<dbReference type="Gene3D" id="3.40.630.30">
    <property type="match status" value="1"/>
</dbReference>
<evidence type="ECO:0000313" key="5">
    <source>
        <dbReference type="Proteomes" id="UP000071979"/>
    </source>
</evidence>
<dbReference type="Pfam" id="PF13673">
    <property type="entry name" value="Acetyltransf_10"/>
    <property type="match status" value="1"/>
</dbReference>
<accession>A0A8E1RW10</accession>
<protein>
    <submittedName>
        <fullName evidence="4">GCN5 family acetyltransferase</fullName>
    </submittedName>
</protein>
<name>A0A8E1RW10_9GAMM</name>
<evidence type="ECO:0000259" key="3">
    <source>
        <dbReference type="PROSITE" id="PS51186"/>
    </source>
</evidence>
<keyword evidence="1 4" id="KW-0808">Transferase</keyword>
<gene>
    <name evidence="4" type="ORF">SA3R_17645</name>
</gene>
<evidence type="ECO:0000256" key="1">
    <source>
        <dbReference type="ARBA" id="ARBA00022679"/>
    </source>
</evidence>
<organism evidence="4 5">
    <name type="scientific">Pantoea dispersa</name>
    <dbReference type="NCBI Taxonomy" id="59814"/>
    <lineage>
        <taxon>Bacteria</taxon>
        <taxon>Pseudomonadati</taxon>
        <taxon>Pseudomonadota</taxon>
        <taxon>Gammaproteobacteria</taxon>
        <taxon>Enterobacterales</taxon>
        <taxon>Erwiniaceae</taxon>
        <taxon>Pantoea</taxon>
    </lineage>
</organism>
<evidence type="ECO:0000313" key="4">
    <source>
        <dbReference type="EMBL" id="KTS66300.1"/>
    </source>
</evidence>
<dbReference type="Proteomes" id="UP000071979">
    <property type="component" value="Unassembled WGS sequence"/>
</dbReference>
<dbReference type="SUPFAM" id="SSF55729">
    <property type="entry name" value="Acyl-CoA N-acyltransferases (Nat)"/>
    <property type="match status" value="1"/>
</dbReference>
<dbReference type="RefSeq" id="WP_058776145.1">
    <property type="nucleotide sequence ID" value="NZ_JAOBNC010000002.1"/>
</dbReference>
<dbReference type="PANTHER" id="PTHR43800:SF1">
    <property type="entry name" value="PEPTIDYL-LYSINE N-ACETYLTRANSFERASE YJAB"/>
    <property type="match status" value="1"/>
</dbReference>
<proteinExistence type="predicted"/>
<evidence type="ECO:0000256" key="2">
    <source>
        <dbReference type="ARBA" id="ARBA00023315"/>
    </source>
</evidence>
<sequence length="145" mass="16585">MTISEVSKEEYHLLIQVWEAAVRATHHFLNEQDILRLRQLILENYFDAVVLRKVSDENHDIVGFIGVQDENIEMLFVSPAHHKKGIGARLVRYAIRHLSAKKVDVNEQNTAALGFYQHLGFQVTGRSSVDGEGKPFPLLHLKLMQ</sequence>
<dbReference type="GO" id="GO:0016747">
    <property type="term" value="F:acyltransferase activity, transferring groups other than amino-acyl groups"/>
    <property type="evidence" value="ECO:0007669"/>
    <property type="project" value="InterPro"/>
</dbReference>
<dbReference type="InterPro" id="IPR000182">
    <property type="entry name" value="GNAT_dom"/>
</dbReference>
<keyword evidence="2" id="KW-0012">Acyltransferase</keyword>
<dbReference type="CDD" id="cd04301">
    <property type="entry name" value="NAT_SF"/>
    <property type="match status" value="1"/>
</dbReference>
<dbReference type="PANTHER" id="PTHR43800">
    <property type="entry name" value="PEPTIDYL-LYSINE N-ACETYLTRANSFERASE YJAB"/>
    <property type="match status" value="1"/>
</dbReference>
<dbReference type="EMBL" id="LDSE01000031">
    <property type="protein sequence ID" value="KTS66300.1"/>
    <property type="molecule type" value="Genomic_DNA"/>
</dbReference>
<dbReference type="NCBIfam" id="NF007807">
    <property type="entry name" value="PRK10514.1"/>
    <property type="match status" value="1"/>
</dbReference>